<protein>
    <submittedName>
        <fullName evidence="1">Uncharacterized protein</fullName>
    </submittedName>
</protein>
<dbReference type="Proteomes" id="UP000029500">
    <property type="component" value="Chromosome"/>
</dbReference>
<accession>A0A089NPI5</accession>
<dbReference type="HOGENOM" id="CLU_2988451_0_0_9"/>
<sequence>MLTVQKIKNPIKINQLNVQGQGCDDDCTEHNKLVGKTDANTSGCVIYDTIYTPKGNWFR</sequence>
<dbReference type="EMBL" id="CP009287">
    <property type="protein sequence ID" value="AIQ70984.1"/>
    <property type="molecule type" value="Genomic_DNA"/>
</dbReference>
<evidence type="ECO:0000313" key="2">
    <source>
        <dbReference type="Proteomes" id="UP000029500"/>
    </source>
</evidence>
<keyword evidence="2" id="KW-1185">Reference proteome</keyword>
<organism evidence="1 2">
    <name type="scientific">Paenibacillus graminis</name>
    <dbReference type="NCBI Taxonomy" id="189425"/>
    <lineage>
        <taxon>Bacteria</taxon>
        <taxon>Bacillati</taxon>
        <taxon>Bacillota</taxon>
        <taxon>Bacilli</taxon>
        <taxon>Bacillales</taxon>
        <taxon>Paenibacillaceae</taxon>
        <taxon>Paenibacillus</taxon>
    </lineage>
</organism>
<dbReference type="eggNOG" id="ENOG502ZHBK">
    <property type="taxonomic scope" value="Bacteria"/>
</dbReference>
<dbReference type="AlphaFoldDB" id="A0A089NPI5"/>
<proteinExistence type="predicted"/>
<name>A0A089NPI5_9BACL</name>
<evidence type="ECO:0000313" key="1">
    <source>
        <dbReference type="EMBL" id="AIQ70984.1"/>
    </source>
</evidence>
<gene>
    <name evidence="1" type="ORF">PGRAT_27760</name>
</gene>
<dbReference type="RefSeq" id="WP_025706102.1">
    <property type="nucleotide sequence ID" value="NZ_CP009287.1"/>
</dbReference>
<dbReference type="KEGG" id="pgm:PGRAT_27760"/>
<reference evidence="1 2" key="1">
    <citation type="submission" date="2014-08" db="EMBL/GenBank/DDBJ databases">
        <title>Comparative genomics of the Paenibacillus odorifer group.</title>
        <authorList>
            <person name="den Bakker H.C."/>
            <person name="Tsai Y.-C."/>
            <person name="Martin N."/>
            <person name="Korlach J."/>
            <person name="Wiedmann M."/>
        </authorList>
    </citation>
    <scope>NUCLEOTIDE SEQUENCE [LARGE SCALE GENOMIC DNA]</scope>
    <source>
        <strain evidence="1 2">DSM 15220</strain>
    </source>
</reference>